<name>A0A9W4UMB8_9PLEO</name>
<keyword evidence="3" id="KW-1185">Reference proteome</keyword>
<feature type="compositionally biased region" description="Low complexity" evidence="1">
    <location>
        <begin position="98"/>
        <end position="110"/>
    </location>
</feature>
<evidence type="ECO:0000313" key="3">
    <source>
        <dbReference type="Proteomes" id="UP001152607"/>
    </source>
</evidence>
<dbReference type="Pfam" id="PF10253">
    <property type="entry name" value="PRCC"/>
    <property type="match status" value="1"/>
</dbReference>
<feature type="compositionally biased region" description="Low complexity" evidence="1">
    <location>
        <begin position="315"/>
        <end position="333"/>
    </location>
</feature>
<protein>
    <recommendedName>
        <fullName evidence="4">Mitotic checkpoint regulator, MAD2B-interacting-domain-containing protein</fullName>
    </recommendedName>
</protein>
<feature type="region of interest" description="Disordered" evidence="1">
    <location>
        <begin position="1"/>
        <end position="371"/>
    </location>
</feature>
<feature type="compositionally biased region" description="Low complexity" evidence="1">
    <location>
        <begin position="242"/>
        <end position="264"/>
    </location>
</feature>
<dbReference type="PANTHER" id="PTHR13621">
    <property type="entry name" value="PROLINE-RICH PROTEIN PRCC"/>
    <property type="match status" value="1"/>
</dbReference>
<dbReference type="EMBL" id="CAOQHR010000007">
    <property type="protein sequence ID" value="CAI6337647.1"/>
    <property type="molecule type" value="Genomic_DNA"/>
</dbReference>
<dbReference type="Proteomes" id="UP001152607">
    <property type="component" value="Unassembled WGS sequence"/>
</dbReference>
<sequence>MNLIAYSDSEGSDDEGTSIPQPAAKPAASKPAFQKVVDRSNPGKIKLNLPGTSQPQPEKDHLDSEAPPAKRARLGAGSGAFSGFNAMLPAPKKPKLDAGAGASSSSLSGKRGAGKGLGAGVNLRTGAEPAFRREPRVDMDEYDENGNPIKKEPMNKEEFRAMLNLPTPKSEKKASQGSVAPAASLGNASTGPSADAKARPSPTPETKPIAARPKFMPMSVARGKKKPAAKPAAPSSEGTDKSSSVLSAPSSTSTPQGQTTTAASNPTAKPKVSLFSISSHQDQAPKISNDTTPYQPLLYGARPDNEEEEEEDQQDASFTDSAFTTTSQPQSQPTNPPPNSLTSIASELNLSASERRQLFGRHPSADPSSTSRLVEFNTDTEYAHNEHLRQQGETVQQNVLKPISGTGKNSLKSLVNVASTQKDALEDHFAEGRRNKREAGGQYGW</sequence>
<proteinExistence type="predicted"/>
<dbReference type="GO" id="GO:0005634">
    <property type="term" value="C:nucleus"/>
    <property type="evidence" value="ECO:0007669"/>
    <property type="project" value="TreeGrafter"/>
</dbReference>
<accession>A0A9W4UMB8</accession>
<feature type="compositionally biased region" description="Low complexity" evidence="1">
    <location>
        <begin position="20"/>
        <end position="32"/>
    </location>
</feature>
<dbReference type="PANTHER" id="PTHR13621:SF2">
    <property type="entry name" value="PROLINE-RICH PROTEIN PRCC"/>
    <property type="match status" value="1"/>
</dbReference>
<dbReference type="AlphaFoldDB" id="A0A9W4UMB8"/>
<gene>
    <name evidence="2" type="ORF">PDIGIT_LOCUS10761</name>
</gene>
<feature type="compositionally biased region" description="Acidic residues" evidence="1">
    <location>
        <begin position="305"/>
        <end position="314"/>
    </location>
</feature>
<dbReference type="InterPro" id="IPR018800">
    <property type="entry name" value="PRCC"/>
</dbReference>
<organism evidence="2 3">
    <name type="scientific">Periconia digitata</name>
    <dbReference type="NCBI Taxonomy" id="1303443"/>
    <lineage>
        <taxon>Eukaryota</taxon>
        <taxon>Fungi</taxon>
        <taxon>Dikarya</taxon>
        <taxon>Ascomycota</taxon>
        <taxon>Pezizomycotina</taxon>
        <taxon>Dothideomycetes</taxon>
        <taxon>Pleosporomycetidae</taxon>
        <taxon>Pleosporales</taxon>
        <taxon>Massarineae</taxon>
        <taxon>Periconiaceae</taxon>
        <taxon>Periconia</taxon>
    </lineage>
</organism>
<dbReference type="OrthoDB" id="2555634at2759"/>
<feature type="compositionally biased region" description="Basic and acidic residues" evidence="1">
    <location>
        <begin position="149"/>
        <end position="160"/>
    </location>
</feature>
<feature type="compositionally biased region" description="Basic and acidic residues" evidence="1">
    <location>
        <begin position="130"/>
        <end position="139"/>
    </location>
</feature>
<feature type="region of interest" description="Disordered" evidence="1">
    <location>
        <begin position="426"/>
        <end position="445"/>
    </location>
</feature>
<evidence type="ECO:0000313" key="2">
    <source>
        <dbReference type="EMBL" id="CAI6337647.1"/>
    </source>
</evidence>
<comment type="caution">
    <text evidence="2">The sequence shown here is derived from an EMBL/GenBank/DDBJ whole genome shotgun (WGS) entry which is preliminary data.</text>
</comment>
<feature type="compositionally biased region" description="Polar residues" evidence="1">
    <location>
        <begin position="275"/>
        <end position="294"/>
    </location>
</feature>
<reference evidence="2" key="1">
    <citation type="submission" date="2023-01" db="EMBL/GenBank/DDBJ databases">
        <authorList>
            <person name="Van Ghelder C."/>
            <person name="Rancurel C."/>
        </authorList>
    </citation>
    <scope>NUCLEOTIDE SEQUENCE</scope>
    <source>
        <strain evidence="2">CNCM I-4278</strain>
    </source>
</reference>
<evidence type="ECO:0008006" key="4">
    <source>
        <dbReference type="Google" id="ProtNLM"/>
    </source>
</evidence>
<evidence type="ECO:0000256" key="1">
    <source>
        <dbReference type="SAM" id="MobiDB-lite"/>
    </source>
</evidence>
<feature type="compositionally biased region" description="Basic and acidic residues" evidence="1">
    <location>
        <begin position="426"/>
        <end position="439"/>
    </location>
</feature>